<dbReference type="InterPro" id="IPR015421">
    <property type="entry name" value="PyrdxlP-dep_Trfase_major"/>
</dbReference>
<dbReference type="AlphaFoldDB" id="A0A7W7RQY4"/>
<comment type="similarity">
    <text evidence="5">Belongs to the group II decarboxylase family.</text>
</comment>
<feature type="modified residue" description="N6-(pyridoxal phosphate)lysine" evidence="4">
    <location>
        <position position="377"/>
    </location>
</feature>
<dbReference type="PANTHER" id="PTHR42735:SF4">
    <property type="entry name" value="PYRIDOXAL PHOSPHATE-DEPENDENT DECARBOXYLASE FAMILY PROTEIN"/>
    <property type="match status" value="1"/>
</dbReference>
<evidence type="ECO:0000256" key="5">
    <source>
        <dbReference type="RuleBase" id="RU000382"/>
    </source>
</evidence>
<dbReference type="Pfam" id="PF00282">
    <property type="entry name" value="Pyridoxal_deC"/>
    <property type="match status" value="1"/>
</dbReference>
<evidence type="ECO:0000256" key="2">
    <source>
        <dbReference type="ARBA" id="ARBA00022898"/>
    </source>
</evidence>
<comment type="cofactor">
    <cofactor evidence="1 4 5">
        <name>pyridoxal 5'-phosphate</name>
        <dbReference type="ChEBI" id="CHEBI:597326"/>
    </cofactor>
</comment>
<reference evidence="6 7" key="1">
    <citation type="submission" date="2020-08" db="EMBL/GenBank/DDBJ databases">
        <title>Sequencing the genomes of 1000 actinobacteria strains.</title>
        <authorList>
            <person name="Klenk H.-P."/>
        </authorList>
    </citation>
    <scope>NUCLEOTIDE SEQUENCE [LARGE SCALE GENOMIC DNA]</scope>
    <source>
        <strain evidence="6 7">DSM 43023</strain>
    </source>
</reference>
<dbReference type="InterPro" id="IPR050477">
    <property type="entry name" value="GrpII_AminoAcid_Decarb"/>
</dbReference>
<evidence type="ECO:0000256" key="1">
    <source>
        <dbReference type="ARBA" id="ARBA00001933"/>
    </source>
</evidence>
<evidence type="ECO:0000256" key="3">
    <source>
        <dbReference type="ARBA" id="ARBA00023239"/>
    </source>
</evidence>
<dbReference type="GO" id="GO:0019752">
    <property type="term" value="P:carboxylic acid metabolic process"/>
    <property type="evidence" value="ECO:0007669"/>
    <property type="project" value="InterPro"/>
</dbReference>
<dbReference type="Proteomes" id="UP000534286">
    <property type="component" value="Unassembled WGS sequence"/>
</dbReference>
<comment type="caution">
    <text evidence="6">The sequence shown here is derived from an EMBL/GenBank/DDBJ whole genome shotgun (WGS) entry which is preliminary data.</text>
</comment>
<keyword evidence="7" id="KW-1185">Reference proteome</keyword>
<dbReference type="GO" id="GO:0004058">
    <property type="term" value="F:aromatic-L-amino-acid decarboxylase activity"/>
    <property type="evidence" value="ECO:0007669"/>
    <property type="project" value="UniProtKB-ARBA"/>
</dbReference>
<keyword evidence="2 4" id="KW-0663">Pyridoxal phosphate</keyword>
<dbReference type="SUPFAM" id="SSF53383">
    <property type="entry name" value="PLP-dependent transferases"/>
    <property type="match status" value="1"/>
</dbReference>
<evidence type="ECO:0000313" key="6">
    <source>
        <dbReference type="EMBL" id="MBB4936574.1"/>
    </source>
</evidence>
<keyword evidence="3 5" id="KW-0456">Lyase</keyword>
<dbReference type="InterPro" id="IPR015424">
    <property type="entry name" value="PyrdxlP-dep_Trfase"/>
</dbReference>
<organism evidence="6 7">
    <name type="scientific">Streptosporangium album</name>
    <dbReference type="NCBI Taxonomy" id="47479"/>
    <lineage>
        <taxon>Bacteria</taxon>
        <taxon>Bacillati</taxon>
        <taxon>Actinomycetota</taxon>
        <taxon>Actinomycetes</taxon>
        <taxon>Streptosporangiales</taxon>
        <taxon>Streptosporangiaceae</taxon>
        <taxon>Streptosporangium</taxon>
    </lineage>
</organism>
<dbReference type="PROSITE" id="PS00392">
    <property type="entry name" value="DDC_GAD_HDC_YDC"/>
    <property type="match status" value="1"/>
</dbReference>
<dbReference type="EMBL" id="JACHJU010000001">
    <property type="protein sequence ID" value="MBB4936574.1"/>
    <property type="molecule type" value="Genomic_DNA"/>
</dbReference>
<dbReference type="PANTHER" id="PTHR42735">
    <property type="match status" value="1"/>
</dbReference>
<dbReference type="GO" id="GO:0030170">
    <property type="term" value="F:pyridoxal phosphate binding"/>
    <property type="evidence" value="ECO:0007669"/>
    <property type="project" value="InterPro"/>
</dbReference>
<name>A0A7W7RQY4_9ACTN</name>
<dbReference type="InterPro" id="IPR021115">
    <property type="entry name" value="Pyridoxal-P_BS"/>
</dbReference>
<accession>A0A7W7RQY4</accession>
<protein>
    <submittedName>
        <fullName evidence="6">Glutamate/tyrosine decarboxylase-like PLP-dependent enzyme</fullName>
    </submittedName>
</protein>
<dbReference type="RefSeq" id="WP_184753102.1">
    <property type="nucleotide sequence ID" value="NZ_BAABEK010000078.1"/>
</dbReference>
<sequence>MTGAPGAGLFPGPGNRAAFMEMLRELVGDYYDWHGSCVDAAGPPADVGDSGPGIGEVRSLIRELSGRLARESTPWPSPLYLAHMTPDTPIAVSLAYLCAMLYNPNNVTSEASPVTTRLEHEVGDDLCRLVGYHPDRGWAHLSSGGHAANYEAIWIARNLRSLPAAVADDPRTRDLVAGIPPARLVNLPVDGVLDLVDALTGRGVPARVGRLSGETRRRGTQGAGKLLLAANAHYAWDKCADLLGFDPGDVEVVGLDRDHRIDLPALRRRVCDLLERGRPIVAVVATLGSTGEGSVDDLRGVVRLRDWCERRYGASFYLHVDAAFGGYCRAVCLDGDGAMLPYEDVAAASSSARVKPEVYEAFRALPLADSVTVDPHKGGHVPYPAGGLVLRDRRAAAVIAGRSAYFAQEWDGRPAFGTHTLEGARPGAAAAAVWAAHRTIGLHAGGYGRLLGGCIATARRLHRRFTEADPPGARSQGLRLVSSYDPDLNILNLSVAQPGGRTGGDPVGRLLERLRAEVAAAPMTSLWVSGNTLARPEGAGGTERVLRLCVMKHLDPVVVDHVCRTLRLAAGDHPSAVADRNARV</sequence>
<evidence type="ECO:0000313" key="7">
    <source>
        <dbReference type="Proteomes" id="UP000534286"/>
    </source>
</evidence>
<dbReference type="InterPro" id="IPR002129">
    <property type="entry name" value="PyrdxlP-dep_de-COase"/>
</dbReference>
<dbReference type="Gene3D" id="3.40.640.10">
    <property type="entry name" value="Type I PLP-dependent aspartate aminotransferase-like (Major domain)"/>
    <property type="match status" value="1"/>
</dbReference>
<proteinExistence type="inferred from homology"/>
<gene>
    <name evidence="6" type="ORF">FHR32_000879</name>
</gene>
<evidence type="ECO:0000256" key="4">
    <source>
        <dbReference type="PIRSR" id="PIRSR602129-50"/>
    </source>
</evidence>